<comment type="caution">
    <text evidence="2">The sequence shown here is derived from an EMBL/GenBank/DDBJ whole genome shotgun (WGS) entry which is preliminary data.</text>
</comment>
<proteinExistence type="predicted"/>
<name>A0AAN9U2K8_9HEMI</name>
<keyword evidence="3" id="KW-1185">Reference proteome</keyword>
<gene>
    <name evidence="2" type="ORF">V9T40_003397</name>
</gene>
<protein>
    <submittedName>
        <fullName evidence="2">Uncharacterized protein</fullName>
    </submittedName>
</protein>
<dbReference type="EMBL" id="JBBCAQ010000006">
    <property type="protein sequence ID" value="KAK7603398.1"/>
    <property type="molecule type" value="Genomic_DNA"/>
</dbReference>
<organism evidence="2 3">
    <name type="scientific">Parthenolecanium corni</name>
    <dbReference type="NCBI Taxonomy" id="536013"/>
    <lineage>
        <taxon>Eukaryota</taxon>
        <taxon>Metazoa</taxon>
        <taxon>Ecdysozoa</taxon>
        <taxon>Arthropoda</taxon>
        <taxon>Hexapoda</taxon>
        <taxon>Insecta</taxon>
        <taxon>Pterygota</taxon>
        <taxon>Neoptera</taxon>
        <taxon>Paraneoptera</taxon>
        <taxon>Hemiptera</taxon>
        <taxon>Sternorrhyncha</taxon>
        <taxon>Coccoidea</taxon>
        <taxon>Coccidae</taxon>
        <taxon>Parthenolecanium</taxon>
    </lineage>
</organism>
<accession>A0AAN9U2K8</accession>
<feature type="region of interest" description="Disordered" evidence="1">
    <location>
        <begin position="41"/>
        <end position="71"/>
    </location>
</feature>
<evidence type="ECO:0000256" key="1">
    <source>
        <dbReference type="SAM" id="MobiDB-lite"/>
    </source>
</evidence>
<sequence length="71" mass="8134">MRDGTSKGSHPAPRNDAAKQHFAKLAELGIELETHERKKMKQYLLEKESEQEHSNDSENEKEKSLLADNQT</sequence>
<reference evidence="2 3" key="1">
    <citation type="submission" date="2024-03" db="EMBL/GenBank/DDBJ databases">
        <title>Adaptation during the transition from Ophiocordyceps entomopathogen to insect associate is accompanied by gene loss and intensified selection.</title>
        <authorList>
            <person name="Ward C.M."/>
            <person name="Onetto C.A."/>
            <person name="Borneman A.R."/>
        </authorList>
    </citation>
    <scope>NUCLEOTIDE SEQUENCE [LARGE SCALE GENOMIC DNA]</scope>
    <source>
        <strain evidence="2">AWRI1</strain>
        <tissue evidence="2">Single Adult Female</tissue>
    </source>
</reference>
<dbReference type="AlphaFoldDB" id="A0AAN9U2K8"/>
<feature type="compositionally biased region" description="Basic and acidic residues" evidence="1">
    <location>
        <begin position="44"/>
        <end position="65"/>
    </location>
</feature>
<evidence type="ECO:0000313" key="2">
    <source>
        <dbReference type="EMBL" id="KAK7603398.1"/>
    </source>
</evidence>
<dbReference type="Proteomes" id="UP001367676">
    <property type="component" value="Unassembled WGS sequence"/>
</dbReference>
<feature type="region of interest" description="Disordered" evidence="1">
    <location>
        <begin position="1"/>
        <end position="20"/>
    </location>
</feature>
<evidence type="ECO:0000313" key="3">
    <source>
        <dbReference type="Proteomes" id="UP001367676"/>
    </source>
</evidence>